<proteinExistence type="predicted"/>
<dbReference type="Proteomes" id="UP000192731">
    <property type="component" value="Unassembled WGS sequence"/>
</dbReference>
<feature type="domain" description="Radical SAM core" evidence="1">
    <location>
        <begin position="257"/>
        <end position="496"/>
    </location>
</feature>
<dbReference type="SFLD" id="SFLDS00029">
    <property type="entry name" value="Radical_SAM"/>
    <property type="match status" value="1"/>
</dbReference>
<dbReference type="InterPro" id="IPR045784">
    <property type="entry name" value="Radical_SAM_N2"/>
</dbReference>
<name>A0A1W1UHX2_DESTI</name>
<dbReference type="InterPro" id="IPR058240">
    <property type="entry name" value="rSAM_sf"/>
</dbReference>
<sequence length="629" mass="72538">MQQIDIEEILPKVEKPLRYLGDEWNVVKKDWQSVRLKAAFAFADIYEVGMAHLGSRILYHLVNDEPDFLMERVFAPWVDMEELMRKNNIPLFSLESHKPLDQFDVIGFTLQYEMSYTNILNMLDLAGIPLYSKDRGDDHPLIIAGGPCAFNPEPIADFIDLFSIGEGEESTLELYKAIADHKEKNNGKMNKDELLNELCRIPGTYIPRYYDVNYTEEGKMESITVNNPNAPKIVDKRYIKDMDTAYFPTNPIVPYVEIVHDRAMVEILRGCTRGCRFCQASMIYRPVRERSPEVLKDQVDKLLKNTGYDDVSLTSLSSSDHSCIASLLTDLVEEYKDQEVGVSLPSLRIDTFSMKLAEQVQKVRRSSLTFAPEAGTQRLRDVINKGVTEEDLIRVTTDSFKKGWLRIKLYFMIGLPTETQEDLDGIRDLAFRVLEIGDEIQKETGRKGPKVTVTVSVAGFVPKPQTAFQYEPQCPIETLLEKQKYLRKILKNKRIAYNYHDADLSHIEAVFSRGDRRLSKALYLAFKNGCKFDGWYQYFKYNTWLESIKEAGLDDKWYAYRRFDYDDLLPWEHINSGVRKEYLAKEHQKALAEKVTVDCRFANCTVCGICQDFDVSLDIKGDLKGERKN</sequence>
<protein>
    <submittedName>
        <fullName evidence="2">Radical SAM family uncharacterized protein</fullName>
    </submittedName>
</protein>
<dbReference type="InterPro" id="IPR007197">
    <property type="entry name" value="rSAM"/>
</dbReference>
<dbReference type="PANTHER" id="PTHR42731">
    <property type="entry name" value="SLL1084 PROTEIN"/>
    <property type="match status" value="1"/>
</dbReference>
<dbReference type="InterPro" id="IPR023404">
    <property type="entry name" value="rSAM_horseshoe"/>
</dbReference>
<dbReference type="Gene3D" id="3.80.30.20">
    <property type="entry name" value="tm_1862 like domain"/>
    <property type="match status" value="1"/>
</dbReference>
<dbReference type="Pfam" id="PF19864">
    <property type="entry name" value="Radical_SAM_N2"/>
    <property type="match status" value="1"/>
</dbReference>
<accession>A0A1W1UHX2</accession>
<dbReference type="SMART" id="SM00729">
    <property type="entry name" value="Elp3"/>
    <property type="match status" value="1"/>
</dbReference>
<dbReference type="AlphaFoldDB" id="A0A1W1UHX2"/>
<dbReference type="PROSITE" id="PS51918">
    <property type="entry name" value="RADICAL_SAM"/>
    <property type="match status" value="1"/>
</dbReference>
<evidence type="ECO:0000313" key="3">
    <source>
        <dbReference type="Proteomes" id="UP000192731"/>
    </source>
</evidence>
<dbReference type="OrthoDB" id="9806827at2"/>
<dbReference type="InterPro" id="IPR023862">
    <property type="entry name" value="CHP03960_rSAM"/>
</dbReference>
<gene>
    <name evidence="2" type="ORF">SAMN00017405_0871</name>
</gene>
<dbReference type="SFLD" id="SFLDG01082">
    <property type="entry name" value="B12-binding_domain_containing"/>
    <property type="match status" value="1"/>
</dbReference>
<dbReference type="GO" id="GO:0051536">
    <property type="term" value="F:iron-sulfur cluster binding"/>
    <property type="evidence" value="ECO:0007669"/>
    <property type="project" value="InterPro"/>
</dbReference>
<dbReference type="NCBIfam" id="TIGR03960">
    <property type="entry name" value="rSAM_fuse_unch"/>
    <property type="match status" value="1"/>
</dbReference>
<dbReference type="SUPFAM" id="SSF102114">
    <property type="entry name" value="Radical SAM enzymes"/>
    <property type="match status" value="1"/>
</dbReference>
<reference evidence="2 3" key="1">
    <citation type="submission" date="2017-04" db="EMBL/GenBank/DDBJ databases">
        <authorList>
            <person name="Afonso C.L."/>
            <person name="Miller P.J."/>
            <person name="Scott M.A."/>
            <person name="Spackman E."/>
            <person name="Goraichik I."/>
            <person name="Dimitrov K.M."/>
            <person name="Suarez D.L."/>
            <person name="Swayne D.E."/>
        </authorList>
    </citation>
    <scope>NUCLEOTIDE SEQUENCE [LARGE SCALE GENOMIC DNA]</scope>
    <source>
        <strain evidence="2 3">DSM 11270</strain>
    </source>
</reference>
<dbReference type="STRING" id="656914.SAMN00017405_0871"/>
<dbReference type="EMBL" id="FWWT01000005">
    <property type="protein sequence ID" value="SMB80421.1"/>
    <property type="molecule type" value="Genomic_DNA"/>
</dbReference>
<dbReference type="PANTHER" id="PTHR42731:SF1">
    <property type="entry name" value="RADICAL SAM DOMAIN PROTEIN"/>
    <property type="match status" value="1"/>
</dbReference>
<dbReference type="GO" id="GO:0003824">
    <property type="term" value="F:catalytic activity"/>
    <property type="evidence" value="ECO:0007669"/>
    <property type="project" value="InterPro"/>
</dbReference>
<keyword evidence="3" id="KW-1185">Reference proteome</keyword>
<evidence type="ECO:0000259" key="1">
    <source>
        <dbReference type="PROSITE" id="PS51918"/>
    </source>
</evidence>
<dbReference type="CDD" id="cd01335">
    <property type="entry name" value="Radical_SAM"/>
    <property type="match status" value="1"/>
</dbReference>
<dbReference type="RefSeq" id="WP_084051971.1">
    <property type="nucleotide sequence ID" value="NZ_FWWT01000005.1"/>
</dbReference>
<dbReference type="Pfam" id="PF04055">
    <property type="entry name" value="Radical_SAM"/>
    <property type="match status" value="1"/>
</dbReference>
<organism evidence="2 3">
    <name type="scientific">Desulfonispora thiosulfatigenes DSM 11270</name>
    <dbReference type="NCBI Taxonomy" id="656914"/>
    <lineage>
        <taxon>Bacteria</taxon>
        <taxon>Bacillati</taxon>
        <taxon>Bacillota</taxon>
        <taxon>Clostridia</taxon>
        <taxon>Eubacteriales</taxon>
        <taxon>Peptococcaceae</taxon>
        <taxon>Desulfonispora</taxon>
    </lineage>
</organism>
<dbReference type="InterPro" id="IPR006638">
    <property type="entry name" value="Elp3/MiaA/NifB-like_rSAM"/>
</dbReference>
<evidence type="ECO:0000313" key="2">
    <source>
        <dbReference type="EMBL" id="SMB80421.1"/>
    </source>
</evidence>